<dbReference type="PROSITE" id="PS51755">
    <property type="entry name" value="OMPR_PHOB"/>
    <property type="match status" value="1"/>
</dbReference>
<evidence type="ECO:0000256" key="3">
    <source>
        <dbReference type="ARBA" id="ARBA00023015"/>
    </source>
</evidence>
<evidence type="ECO:0000256" key="1">
    <source>
        <dbReference type="ARBA" id="ARBA00022553"/>
    </source>
</evidence>
<evidence type="ECO:0000256" key="4">
    <source>
        <dbReference type="ARBA" id="ARBA00023125"/>
    </source>
</evidence>
<keyword evidence="1 6" id="KW-0597">Phosphoprotein</keyword>
<sequence length="235" mass="25748">MRSTHASSPHAGPAVLAVDDDRETTQVLTEFLHDFGMDVEVAGTGAQMKSCLQRRPFDLVLLDLTLPDEPGMELCSWTKERAPELPVIMLTAADDPDTCIEGLARGADDYVSKPFQARELVARIKAILRRTSQAVVRGAASAFCRHDAKMRQLTIGTLNVTLTEHENRIIGAFIDHPGAALSRARLLEMVHAPGVDLADRSIDAAISNIRSKLGQHRDLIRTVRGEGYFLEQGRG</sequence>
<dbReference type="GO" id="GO:0006355">
    <property type="term" value="P:regulation of DNA-templated transcription"/>
    <property type="evidence" value="ECO:0007669"/>
    <property type="project" value="InterPro"/>
</dbReference>
<keyword evidence="3" id="KW-0805">Transcription regulation</keyword>
<keyword evidence="4 7" id="KW-0238">DNA-binding</keyword>
<feature type="DNA-binding region" description="OmpR/PhoB-type" evidence="7">
    <location>
        <begin position="132"/>
        <end position="232"/>
    </location>
</feature>
<organism evidence="10 11">
    <name type="scientific">Ramlibacter humi</name>
    <dbReference type="NCBI Taxonomy" id="2530451"/>
    <lineage>
        <taxon>Bacteria</taxon>
        <taxon>Pseudomonadati</taxon>
        <taxon>Pseudomonadota</taxon>
        <taxon>Betaproteobacteria</taxon>
        <taxon>Burkholderiales</taxon>
        <taxon>Comamonadaceae</taxon>
        <taxon>Ramlibacter</taxon>
    </lineage>
</organism>
<dbReference type="SMART" id="SM00862">
    <property type="entry name" value="Trans_reg_C"/>
    <property type="match status" value="1"/>
</dbReference>
<dbReference type="InterPro" id="IPR036388">
    <property type="entry name" value="WH-like_DNA-bd_sf"/>
</dbReference>
<protein>
    <submittedName>
        <fullName evidence="10">Response regulator transcription factor</fullName>
    </submittedName>
</protein>
<dbReference type="GO" id="GO:0000976">
    <property type="term" value="F:transcription cis-regulatory region binding"/>
    <property type="evidence" value="ECO:0007669"/>
    <property type="project" value="TreeGrafter"/>
</dbReference>
<dbReference type="CDD" id="cd00383">
    <property type="entry name" value="trans_reg_C"/>
    <property type="match status" value="1"/>
</dbReference>
<dbReference type="PANTHER" id="PTHR48111:SF4">
    <property type="entry name" value="DNA-BINDING DUAL TRANSCRIPTIONAL REGULATOR OMPR"/>
    <property type="match status" value="1"/>
</dbReference>
<feature type="domain" description="OmpR/PhoB-type" evidence="9">
    <location>
        <begin position="132"/>
        <end position="232"/>
    </location>
</feature>
<evidence type="ECO:0000259" key="9">
    <source>
        <dbReference type="PROSITE" id="PS51755"/>
    </source>
</evidence>
<dbReference type="SMART" id="SM00448">
    <property type="entry name" value="REC"/>
    <property type="match status" value="1"/>
</dbReference>
<dbReference type="EMBL" id="SMLK01000009">
    <property type="protein sequence ID" value="TFY97018.1"/>
    <property type="molecule type" value="Genomic_DNA"/>
</dbReference>
<dbReference type="GO" id="GO:0005829">
    <property type="term" value="C:cytosol"/>
    <property type="evidence" value="ECO:0007669"/>
    <property type="project" value="TreeGrafter"/>
</dbReference>
<keyword evidence="5" id="KW-0804">Transcription</keyword>
<feature type="modified residue" description="4-aspartylphosphate" evidence="6">
    <location>
        <position position="63"/>
    </location>
</feature>
<dbReference type="InterPro" id="IPR011006">
    <property type="entry name" value="CheY-like_superfamily"/>
</dbReference>
<dbReference type="InterPro" id="IPR016032">
    <property type="entry name" value="Sig_transdc_resp-reg_C-effctor"/>
</dbReference>
<dbReference type="Gene3D" id="6.10.250.690">
    <property type="match status" value="1"/>
</dbReference>
<dbReference type="Pfam" id="PF00486">
    <property type="entry name" value="Trans_reg_C"/>
    <property type="match status" value="1"/>
</dbReference>
<evidence type="ECO:0000256" key="5">
    <source>
        <dbReference type="ARBA" id="ARBA00023163"/>
    </source>
</evidence>
<evidence type="ECO:0000259" key="8">
    <source>
        <dbReference type="PROSITE" id="PS50110"/>
    </source>
</evidence>
<evidence type="ECO:0000313" key="11">
    <source>
        <dbReference type="Proteomes" id="UP000297839"/>
    </source>
</evidence>
<dbReference type="PANTHER" id="PTHR48111">
    <property type="entry name" value="REGULATOR OF RPOS"/>
    <property type="match status" value="1"/>
</dbReference>
<proteinExistence type="predicted"/>
<dbReference type="InterPro" id="IPR039420">
    <property type="entry name" value="WalR-like"/>
</dbReference>
<accession>A0A4Z0BGI7</accession>
<evidence type="ECO:0000256" key="6">
    <source>
        <dbReference type="PROSITE-ProRule" id="PRU00169"/>
    </source>
</evidence>
<name>A0A4Z0BGI7_9BURK</name>
<dbReference type="RefSeq" id="WP_135251433.1">
    <property type="nucleotide sequence ID" value="NZ_SMLK01000009.1"/>
</dbReference>
<dbReference type="AlphaFoldDB" id="A0A4Z0BGI7"/>
<dbReference type="GO" id="GO:0000156">
    <property type="term" value="F:phosphorelay response regulator activity"/>
    <property type="evidence" value="ECO:0007669"/>
    <property type="project" value="TreeGrafter"/>
</dbReference>
<dbReference type="SUPFAM" id="SSF46894">
    <property type="entry name" value="C-terminal effector domain of the bipartite response regulators"/>
    <property type="match status" value="1"/>
</dbReference>
<dbReference type="Pfam" id="PF00072">
    <property type="entry name" value="Response_reg"/>
    <property type="match status" value="1"/>
</dbReference>
<dbReference type="Gene3D" id="3.40.50.2300">
    <property type="match status" value="1"/>
</dbReference>
<keyword evidence="11" id="KW-1185">Reference proteome</keyword>
<dbReference type="SUPFAM" id="SSF52172">
    <property type="entry name" value="CheY-like"/>
    <property type="match status" value="1"/>
</dbReference>
<keyword evidence="2" id="KW-0902">Two-component regulatory system</keyword>
<feature type="domain" description="Response regulatory" evidence="8">
    <location>
        <begin position="14"/>
        <end position="128"/>
    </location>
</feature>
<gene>
    <name evidence="10" type="ORF">EZ216_19325</name>
</gene>
<dbReference type="InterPro" id="IPR001789">
    <property type="entry name" value="Sig_transdc_resp-reg_receiver"/>
</dbReference>
<dbReference type="PROSITE" id="PS50110">
    <property type="entry name" value="RESPONSE_REGULATORY"/>
    <property type="match status" value="1"/>
</dbReference>
<dbReference type="OrthoDB" id="165980at2"/>
<evidence type="ECO:0000313" key="10">
    <source>
        <dbReference type="EMBL" id="TFY97018.1"/>
    </source>
</evidence>
<dbReference type="Proteomes" id="UP000297839">
    <property type="component" value="Unassembled WGS sequence"/>
</dbReference>
<dbReference type="InterPro" id="IPR001867">
    <property type="entry name" value="OmpR/PhoB-type_DNA-bd"/>
</dbReference>
<evidence type="ECO:0000256" key="7">
    <source>
        <dbReference type="PROSITE-ProRule" id="PRU01091"/>
    </source>
</evidence>
<dbReference type="Gene3D" id="1.10.10.10">
    <property type="entry name" value="Winged helix-like DNA-binding domain superfamily/Winged helix DNA-binding domain"/>
    <property type="match status" value="1"/>
</dbReference>
<comment type="caution">
    <text evidence="10">The sequence shown here is derived from an EMBL/GenBank/DDBJ whole genome shotgun (WGS) entry which is preliminary data.</text>
</comment>
<dbReference type="GO" id="GO:0032993">
    <property type="term" value="C:protein-DNA complex"/>
    <property type="evidence" value="ECO:0007669"/>
    <property type="project" value="TreeGrafter"/>
</dbReference>
<evidence type="ECO:0000256" key="2">
    <source>
        <dbReference type="ARBA" id="ARBA00023012"/>
    </source>
</evidence>
<reference evidence="10 11" key="1">
    <citation type="submission" date="2019-03" db="EMBL/GenBank/DDBJ databases">
        <title>Ramlibacter sp. 18x22-1, whole genome shotgun sequence.</title>
        <authorList>
            <person name="Zhang X."/>
            <person name="Feng G."/>
            <person name="Zhu H."/>
        </authorList>
    </citation>
    <scope>NUCLEOTIDE SEQUENCE [LARGE SCALE GENOMIC DNA]</scope>
    <source>
        <strain evidence="10 11">18x22-1</strain>
    </source>
</reference>